<dbReference type="AlphaFoldDB" id="A0A485LCC7"/>
<evidence type="ECO:0000313" key="4">
    <source>
        <dbReference type="Proteomes" id="UP000332933"/>
    </source>
</evidence>
<dbReference type="PANTHER" id="PTHR34531">
    <property type="entry name" value="ZGC:153352"/>
    <property type="match status" value="1"/>
</dbReference>
<evidence type="ECO:0000313" key="2">
    <source>
        <dbReference type="EMBL" id="KAF0689263.1"/>
    </source>
</evidence>
<evidence type="ECO:0000259" key="1">
    <source>
        <dbReference type="Pfam" id="PF15016"/>
    </source>
</evidence>
<dbReference type="Pfam" id="PF15016">
    <property type="entry name" value="C5orf34_C"/>
    <property type="match status" value="1"/>
</dbReference>
<dbReference type="EMBL" id="VJMH01006482">
    <property type="protein sequence ID" value="KAF0689263.1"/>
    <property type="molecule type" value="Genomic_DNA"/>
</dbReference>
<organism evidence="3 4">
    <name type="scientific">Aphanomyces stellatus</name>
    <dbReference type="NCBI Taxonomy" id="120398"/>
    <lineage>
        <taxon>Eukaryota</taxon>
        <taxon>Sar</taxon>
        <taxon>Stramenopiles</taxon>
        <taxon>Oomycota</taxon>
        <taxon>Saprolegniomycetes</taxon>
        <taxon>Saprolegniales</taxon>
        <taxon>Verrucalvaceae</taxon>
        <taxon>Aphanomyces</taxon>
    </lineage>
</organism>
<name>A0A485LCC7_9STRA</name>
<sequence>MEATRMLLLRDGTAIGGFQRPRDASSDSNTIPPTSCLVLEPSGNCFSFLSSQTLATPHMVQLFSCASCPSVHVPILRQLLDFRNKHAIRRSLYLHQHHLPSSCLEWQSCPPPSSLRWRCGTFQVASLACADGLRIKSLDGMAQVTYSTTSHCFRVSFVVPVAFHPTTLMTTSPAATGSRTLVTRLDQLFFPDDLPSHVAFPCTVLLQAVDARAHGISVFTASTTASASYVTTHVPPNAAFSGRPNWTVMTDPTATWSAVDVLQLCRVPSKPATTLAQPIAVEFTRDATFYVGHAVVHALVPVDRSSISYSNGFYRHRRKDLEHCYTMDSLPLRPPFFPTDMYNVVDICLNLARLQDAAAAHDGNDSTAAAASTEASPRAPNDVVEDQTTEIGRFRAFGDGRVRVVFTDRTIAAIDTDAKFCTLFLATGEVVTTTCIHPSPELDRYIHAGLTFRQWAFRTPAERADYVSQVRRQQDTVEAELRRNMRCLGDNRLDVVGAGSPSLDVRAVLAATAAHIHSVNRALQKDVGLKTRI</sequence>
<reference evidence="3 4" key="1">
    <citation type="submission" date="2019-03" db="EMBL/GenBank/DDBJ databases">
        <authorList>
            <person name="Gaulin E."/>
            <person name="Dumas B."/>
        </authorList>
    </citation>
    <scope>NUCLEOTIDE SEQUENCE [LARGE SCALE GENOMIC DNA]</scope>
    <source>
        <strain evidence="3">CBS 568.67</strain>
    </source>
</reference>
<reference evidence="2" key="2">
    <citation type="submission" date="2019-06" db="EMBL/GenBank/DDBJ databases">
        <title>Genomics analysis of Aphanomyces spp. identifies a new class of oomycete effector associated with host adaptation.</title>
        <authorList>
            <person name="Gaulin E."/>
        </authorList>
    </citation>
    <scope>NUCLEOTIDE SEQUENCE</scope>
    <source>
        <strain evidence="2">CBS 578.67</strain>
    </source>
</reference>
<evidence type="ECO:0000313" key="3">
    <source>
        <dbReference type="EMBL" id="VFT95995.1"/>
    </source>
</evidence>
<dbReference type="OrthoDB" id="75908at2759"/>
<proteinExistence type="predicted"/>
<dbReference type="InterPro" id="IPR053901">
    <property type="entry name" value="C5orf34-like"/>
</dbReference>
<dbReference type="PANTHER" id="PTHR34531:SF1">
    <property type="entry name" value="CHROMOSOME 5 OPEN READING FRAME 34"/>
    <property type="match status" value="1"/>
</dbReference>
<protein>
    <submittedName>
        <fullName evidence="3">Aste57867_19275 protein</fullName>
    </submittedName>
</protein>
<keyword evidence="4" id="KW-1185">Reference proteome</keyword>
<dbReference type="InterPro" id="IPR027865">
    <property type="entry name" value="C5orf34-like_C"/>
</dbReference>
<feature type="domain" description="C5orf34-like C-terminal" evidence="1">
    <location>
        <begin position="387"/>
        <end position="455"/>
    </location>
</feature>
<accession>A0A485LCC7</accession>
<dbReference type="Proteomes" id="UP000332933">
    <property type="component" value="Unassembled WGS sequence"/>
</dbReference>
<gene>
    <name evidence="3" type="primary">Aste57867_19275</name>
    <name evidence="2" type="ORF">As57867_019211</name>
    <name evidence="3" type="ORF">ASTE57867_19275</name>
</gene>
<dbReference type="EMBL" id="CAADRA010006503">
    <property type="protein sequence ID" value="VFT95995.1"/>
    <property type="molecule type" value="Genomic_DNA"/>
</dbReference>